<gene>
    <name evidence="10" type="ORF">DWB62_009425</name>
    <name evidence="9" type="ORF">GNY23_09425</name>
</gene>
<keyword evidence="7" id="KW-0732">Signal</keyword>
<dbReference type="GO" id="GO:0005975">
    <property type="term" value="P:carbohydrate metabolic process"/>
    <property type="evidence" value="ECO:0007669"/>
    <property type="project" value="InterPro"/>
</dbReference>
<dbReference type="Gene3D" id="3.30.379.10">
    <property type="entry name" value="Chitobiase/beta-hexosaminidase domain 2-like"/>
    <property type="match status" value="1"/>
</dbReference>
<dbReference type="RefSeq" id="WP_156195751.1">
    <property type="nucleotide sequence ID" value="NZ_QTZN02000018.1"/>
</dbReference>
<dbReference type="SMART" id="SM00758">
    <property type="entry name" value="PA14"/>
    <property type="match status" value="1"/>
</dbReference>
<feature type="signal peptide" evidence="7">
    <location>
        <begin position="1"/>
        <end position="23"/>
    </location>
</feature>
<dbReference type="InterPro" id="IPR015882">
    <property type="entry name" value="HEX_bac_N"/>
</dbReference>
<dbReference type="CDD" id="cd06563">
    <property type="entry name" value="GH20_chitobiase-like"/>
    <property type="match status" value="1"/>
</dbReference>
<proteinExistence type="inferred from homology"/>
<evidence type="ECO:0000256" key="3">
    <source>
        <dbReference type="ARBA" id="ARBA00012663"/>
    </source>
</evidence>
<dbReference type="InterPro" id="IPR011658">
    <property type="entry name" value="PA14_dom"/>
</dbReference>
<reference evidence="10 11" key="1">
    <citation type="submission" date="2019-11" db="EMBL/GenBank/DDBJ databases">
        <title>Draft genome sequence of Labilibaculum sp. strain SYP isolated from Black Sea.</title>
        <authorList>
            <person name="Yadav S."/>
            <person name="Villanueva L."/>
        </authorList>
    </citation>
    <scope>NUCLEOTIDE SEQUENCE [LARGE SCALE GENOMIC DNA]</scope>
    <source>
        <strain evidence="10 11">44</strain>
    </source>
</reference>
<evidence type="ECO:0000256" key="5">
    <source>
        <dbReference type="ARBA" id="ARBA00023295"/>
    </source>
</evidence>
<dbReference type="SUPFAM" id="SSF55545">
    <property type="entry name" value="beta-N-acetylhexosaminidase-like domain"/>
    <property type="match status" value="1"/>
</dbReference>
<dbReference type="Pfam" id="PF13290">
    <property type="entry name" value="CHB_HEX_C_1"/>
    <property type="match status" value="1"/>
</dbReference>
<dbReference type="SUPFAM" id="SSF51445">
    <property type="entry name" value="(Trans)glycosidases"/>
    <property type="match status" value="1"/>
</dbReference>
<dbReference type="InterPro" id="IPR017853">
    <property type="entry name" value="GH"/>
</dbReference>
<dbReference type="GO" id="GO:0016020">
    <property type="term" value="C:membrane"/>
    <property type="evidence" value="ECO:0007669"/>
    <property type="project" value="TreeGrafter"/>
</dbReference>
<organism evidence="9 12">
    <name type="scientific">Labilibaculum euxinus</name>
    <dbReference type="NCBI Taxonomy" id="2686357"/>
    <lineage>
        <taxon>Bacteria</taxon>
        <taxon>Pseudomonadati</taxon>
        <taxon>Bacteroidota</taxon>
        <taxon>Bacteroidia</taxon>
        <taxon>Marinilabiliales</taxon>
        <taxon>Marinifilaceae</taxon>
        <taxon>Labilibaculum</taxon>
    </lineage>
</organism>
<evidence type="ECO:0000256" key="1">
    <source>
        <dbReference type="ARBA" id="ARBA00001231"/>
    </source>
</evidence>
<comment type="similarity">
    <text evidence="2">Belongs to the glycosyl hydrolase 20 family.</text>
</comment>
<evidence type="ECO:0000313" key="10">
    <source>
        <dbReference type="EMBL" id="MVB07238.1"/>
    </source>
</evidence>
<protein>
    <recommendedName>
        <fullName evidence="3">beta-N-acetylhexosaminidase</fullName>
        <ecNumber evidence="3">3.2.1.52</ecNumber>
    </recommendedName>
</protein>
<dbReference type="EMBL" id="WOTW01000018">
    <property type="protein sequence ID" value="MUP38033.1"/>
    <property type="molecule type" value="Genomic_DNA"/>
</dbReference>
<dbReference type="GO" id="GO:0004563">
    <property type="term" value="F:beta-N-acetylhexosaminidase activity"/>
    <property type="evidence" value="ECO:0007669"/>
    <property type="project" value="UniProtKB-EC"/>
</dbReference>
<evidence type="ECO:0000256" key="4">
    <source>
        <dbReference type="ARBA" id="ARBA00022801"/>
    </source>
</evidence>
<evidence type="ECO:0000259" key="8">
    <source>
        <dbReference type="PROSITE" id="PS51820"/>
    </source>
</evidence>
<evidence type="ECO:0000256" key="2">
    <source>
        <dbReference type="ARBA" id="ARBA00006285"/>
    </source>
</evidence>
<sequence>MRTSILFLLLVSAQVMNSFTSTAQTSNSVNIIPKPSRIINAKGSLLLKEDVKIFFSNEVEGKEILLSYLCDQINQLTGVEIPKKITGKLPASNKIIFKKVNDNNWGEEEYSLIVDVTGVLIEAKSGKGFFYGIQSLLQLVPLNTELKIPYVKILDEPRYPYRGMHLDVCRHFFSVDFIKKYIDLMAMYKMNTFHWHLTEDQGWRIEIKKYPKLTEIGAWRIEKDGSKYGGFYTQDQIKEIVKYASERFITVIPEIELPGHSVAALAAYPELACNQGTFEVENEWGVFDDVYCAGKETTFEFLQNVLLEVIELFPSKYIHIGGDECPKASWEKCPLCQKRMKEEGLKDEHELQSYFIQRMEKFLLTKDRKIIGWDEILEGGLAPEATVMSWRGTAGGIQAAKQKHDVIMTPGSHCYFDHYQDDNYIEPTAIGGFTSLQKVYEFEPTPSELNEDEAKYILGAQANVWTEYMNTSDRVEYMLVPRICALAEVVWSPKGQRNWNDFKDRMNHHYELLHKHEINSFIQAPHGGVNKNFFFDQMEMPLEVKLQDAEIRYTLDGSNPDVNSKIYTKPLVIENTTTIKTQTFHESGLKSKIRTIECVKISPLVSDTISELSEGLKYKIIKGKFSNLDEVTYDEVMQCGVLDKIKFPKDIEEEYYAMEITGYLKIDKKATYTFFNYAVDPVQISIGGHVIISNEGLNARQERRGRIHLDEGMYPVRIVMVKNTPYANQQVSWCSNYFDQIPINSENLFH</sequence>
<dbReference type="PANTHER" id="PTHR22600">
    <property type="entry name" value="BETA-HEXOSAMINIDASE"/>
    <property type="match status" value="1"/>
</dbReference>
<dbReference type="EMBL" id="QTZN02000018">
    <property type="protein sequence ID" value="MVB07238.1"/>
    <property type="molecule type" value="Genomic_DNA"/>
</dbReference>
<dbReference type="Proteomes" id="UP000462449">
    <property type="component" value="Unassembled WGS sequence"/>
</dbReference>
<dbReference type="Pfam" id="PF02838">
    <property type="entry name" value="Glyco_hydro_20b"/>
    <property type="match status" value="1"/>
</dbReference>
<evidence type="ECO:0000256" key="6">
    <source>
        <dbReference type="PIRSR" id="PIRSR625705-1"/>
    </source>
</evidence>
<keyword evidence="5" id="KW-0326">Glycosidase</keyword>
<accession>A0A7M4D5V4</accession>
<reference evidence="9 12" key="2">
    <citation type="submission" date="2019-12" db="EMBL/GenBank/DDBJ databases">
        <title>Draft genome sequence of Labilibaculum sp. strain 44 isolated from deep waters of Black Sea.</title>
        <authorList>
            <person name="Yadav S."/>
            <person name="Villanueva L."/>
        </authorList>
    </citation>
    <scope>NUCLEOTIDE SEQUENCE [LARGE SCALE GENOMIC DNA]</scope>
    <source>
        <strain evidence="9 12">44</strain>
    </source>
</reference>
<feature type="active site" description="Proton donor" evidence="6">
    <location>
        <position position="324"/>
    </location>
</feature>
<evidence type="ECO:0000313" key="11">
    <source>
        <dbReference type="Proteomes" id="UP000285951"/>
    </source>
</evidence>
<evidence type="ECO:0000313" key="12">
    <source>
        <dbReference type="Proteomes" id="UP000462449"/>
    </source>
</evidence>
<dbReference type="SUPFAM" id="SSF56988">
    <property type="entry name" value="Anthrax protective antigen"/>
    <property type="match status" value="1"/>
</dbReference>
<name>A0A7M4D5V4_9BACT</name>
<dbReference type="PROSITE" id="PS51820">
    <property type="entry name" value="PA14"/>
    <property type="match status" value="1"/>
</dbReference>
<evidence type="ECO:0000256" key="7">
    <source>
        <dbReference type="SAM" id="SignalP"/>
    </source>
</evidence>
<evidence type="ECO:0000313" key="9">
    <source>
        <dbReference type="EMBL" id="MUP38033.1"/>
    </source>
</evidence>
<dbReference type="InterPro" id="IPR015883">
    <property type="entry name" value="Glyco_hydro_20_cat"/>
</dbReference>
<keyword evidence="4 9" id="KW-0378">Hydrolase</keyword>
<dbReference type="AlphaFoldDB" id="A0A7M4D5V4"/>
<dbReference type="OrthoDB" id="1090159at2"/>
<dbReference type="Proteomes" id="UP000285951">
    <property type="component" value="Unassembled WGS sequence"/>
</dbReference>
<feature type="chain" id="PRO_5029609215" description="beta-N-acetylhexosaminidase" evidence="7">
    <location>
        <begin position="24"/>
        <end position="750"/>
    </location>
</feature>
<dbReference type="EC" id="3.2.1.52" evidence="3"/>
<dbReference type="Pfam" id="PF00728">
    <property type="entry name" value="Glyco_hydro_20"/>
    <property type="match status" value="1"/>
</dbReference>
<dbReference type="InterPro" id="IPR029018">
    <property type="entry name" value="Hex-like_dom2"/>
</dbReference>
<dbReference type="InterPro" id="IPR037524">
    <property type="entry name" value="PA14/GLEYA"/>
</dbReference>
<dbReference type="InterPro" id="IPR025705">
    <property type="entry name" value="Beta_hexosaminidase_sua/sub"/>
</dbReference>
<comment type="caution">
    <text evidence="9">The sequence shown here is derived from an EMBL/GenBank/DDBJ whole genome shotgun (WGS) entry which is preliminary data.</text>
</comment>
<feature type="domain" description="PA14" evidence="8">
    <location>
        <begin position="611"/>
        <end position="747"/>
    </location>
</feature>
<dbReference type="GO" id="GO:0030203">
    <property type="term" value="P:glycosaminoglycan metabolic process"/>
    <property type="evidence" value="ECO:0007669"/>
    <property type="project" value="TreeGrafter"/>
</dbReference>
<dbReference type="Gene3D" id="3.90.182.10">
    <property type="entry name" value="Toxin - Anthrax Protective Antigen,domain 1"/>
    <property type="match status" value="1"/>
</dbReference>
<keyword evidence="11" id="KW-1185">Reference proteome</keyword>
<dbReference type="InterPro" id="IPR059177">
    <property type="entry name" value="GH29D-like_dom"/>
</dbReference>
<dbReference type="PRINTS" id="PR00738">
    <property type="entry name" value="GLHYDRLASE20"/>
</dbReference>
<dbReference type="PANTHER" id="PTHR22600:SF57">
    <property type="entry name" value="BETA-N-ACETYLHEXOSAMINIDASE"/>
    <property type="match status" value="1"/>
</dbReference>
<comment type="catalytic activity">
    <reaction evidence="1">
        <text>Hydrolysis of terminal non-reducing N-acetyl-D-hexosamine residues in N-acetyl-beta-D-hexosaminides.</text>
        <dbReference type="EC" id="3.2.1.52"/>
    </reaction>
</comment>
<dbReference type="Pfam" id="PF07691">
    <property type="entry name" value="PA14"/>
    <property type="match status" value="1"/>
</dbReference>
<dbReference type="Gene3D" id="3.20.20.80">
    <property type="entry name" value="Glycosidases"/>
    <property type="match status" value="1"/>
</dbReference>